<dbReference type="Gene3D" id="2.40.50.100">
    <property type="match status" value="1"/>
</dbReference>
<dbReference type="SUPFAM" id="SSF111369">
    <property type="entry name" value="HlyD-like secretion proteins"/>
    <property type="match status" value="1"/>
</dbReference>
<sequence>MKIWQTGLSLVGIGLVTAGVISVMGASGQATEMEAPKPEATTSVQTISLDLASYQPEIRLIGQIEPSQQLDIVSEISASVLETPINSGDVVDAGVVLVQLDDFDVQQSLAQAQANAADIAAQIQLFEAQQALNREALQLEQDQLSLLNDKYKQQKAVGASAQTLADLKQQVSRQNYLVKQAQQTLSNAPINRQQLLLQQTKLNLALKSAQRQANKATIVAPFNGQVAALHAKANQLVSPGSALLKFVSHDDMRVKVNLPITLAAMRQQLTGRIESNGRDSNIRFNNGHTQVQPGSAGLVSWFDIDDDENWIVGEVVDVTLHKPSVENAFKVPVSALFQDKWIYSIDEEQKLKPIEVTLQGRVRENSQDWLIVTPTQSIASKQRILVTRLNNPTTGLKIFERGVDPEPEPVPETESEADES</sequence>
<proteinExistence type="predicted"/>
<evidence type="ECO:0000256" key="1">
    <source>
        <dbReference type="SAM" id="Coils"/>
    </source>
</evidence>
<dbReference type="RefSeq" id="WP_290280625.1">
    <property type="nucleotide sequence ID" value="NZ_JAUFQI010000001.1"/>
</dbReference>
<keyword evidence="1" id="KW-0175">Coiled coil</keyword>
<dbReference type="Gene3D" id="1.10.287.470">
    <property type="entry name" value="Helix hairpin bin"/>
    <property type="match status" value="1"/>
</dbReference>
<evidence type="ECO:0000313" key="3">
    <source>
        <dbReference type="EMBL" id="MFC3701681.1"/>
    </source>
</evidence>
<organism evidence="3 4">
    <name type="scientific">Reinekea marina</name>
    <dbReference type="NCBI Taxonomy" id="1310421"/>
    <lineage>
        <taxon>Bacteria</taxon>
        <taxon>Pseudomonadati</taxon>
        <taxon>Pseudomonadota</taxon>
        <taxon>Gammaproteobacteria</taxon>
        <taxon>Oceanospirillales</taxon>
        <taxon>Saccharospirillaceae</taxon>
        <taxon>Reinekea</taxon>
    </lineage>
</organism>
<evidence type="ECO:0000313" key="4">
    <source>
        <dbReference type="Proteomes" id="UP001595710"/>
    </source>
</evidence>
<feature type="region of interest" description="Disordered" evidence="2">
    <location>
        <begin position="400"/>
        <end position="420"/>
    </location>
</feature>
<dbReference type="PANTHER" id="PTHR30469">
    <property type="entry name" value="MULTIDRUG RESISTANCE PROTEIN MDTA"/>
    <property type="match status" value="1"/>
</dbReference>
<feature type="coiled-coil region" evidence="1">
    <location>
        <begin position="109"/>
        <end position="184"/>
    </location>
</feature>
<evidence type="ECO:0000256" key="2">
    <source>
        <dbReference type="SAM" id="MobiDB-lite"/>
    </source>
</evidence>
<dbReference type="Proteomes" id="UP001595710">
    <property type="component" value="Unassembled WGS sequence"/>
</dbReference>
<keyword evidence="4" id="KW-1185">Reference proteome</keyword>
<dbReference type="PANTHER" id="PTHR30469:SF11">
    <property type="entry name" value="BLL4320 PROTEIN"/>
    <property type="match status" value="1"/>
</dbReference>
<comment type="caution">
    <text evidence="3">The sequence shown here is derived from an EMBL/GenBank/DDBJ whole genome shotgun (WGS) entry which is preliminary data.</text>
</comment>
<dbReference type="EMBL" id="JBHRYN010000010">
    <property type="protein sequence ID" value="MFC3701681.1"/>
    <property type="molecule type" value="Genomic_DNA"/>
</dbReference>
<reference evidence="4" key="1">
    <citation type="journal article" date="2019" name="Int. J. Syst. Evol. Microbiol.">
        <title>The Global Catalogue of Microorganisms (GCM) 10K type strain sequencing project: providing services to taxonomists for standard genome sequencing and annotation.</title>
        <authorList>
            <consortium name="The Broad Institute Genomics Platform"/>
            <consortium name="The Broad Institute Genome Sequencing Center for Infectious Disease"/>
            <person name="Wu L."/>
            <person name="Ma J."/>
        </authorList>
    </citation>
    <scope>NUCLEOTIDE SEQUENCE [LARGE SCALE GENOMIC DNA]</scope>
    <source>
        <strain evidence="4">CECT 8288</strain>
    </source>
</reference>
<gene>
    <name evidence="3" type="ORF">ACFOND_08535</name>
</gene>
<protein>
    <submittedName>
        <fullName evidence="3">Efflux RND transporter periplasmic adaptor subunit</fullName>
    </submittedName>
</protein>
<feature type="compositionally biased region" description="Acidic residues" evidence="2">
    <location>
        <begin position="405"/>
        <end position="420"/>
    </location>
</feature>
<dbReference type="Gene3D" id="2.40.30.170">
    <property type="match status" value="1"/>
</dbReference>
<name>A0ABV7WQT6_9GAMM</name>
<accession>A0ABV7WQT6</accession>